<proteinExistence type="predicted"/>
<dbReference type="InterPro" id="IPR036291">
    <property type="entry name" value="NAD(P)-bd_dom_sf"/>
</dbReference>
<dbReference type="Pfam" id="PF13241">
    <property type="entry name" value="NAD_binding_7"/>
    <property type="match status" value="1"/>
</dbReference>
<dbReference type="SUPFAM" id="SSF75615">
    <property type="entry name" value="Siroheme synthase middle domains-like"/>
    <property type="match status" value="1"/>
</dbReference>
<dbReference type="NCBIfam" id="TIGR01470">
    <property type="entry name" value="cysG_Nterm"/>
    <property type="match status" value="1"/>
</dbReference>
<keyword evidence="3" id="KW-0560">Oxidoreductase</keyword>
<dbReference type="EMBL" id="JBHHMI010000007">
    <property type="protein sequence ID" value="MFB5267279.1"/>
    <property type="molecule type" value="Genomic_DNA"/>
</dbReference>
<dbReference type="RefSeq" id="WP_375355247.1">
    <property type="nucleotide sequence ID" value="NZ_JBHHMI010000007.1"/>
</dbReference>
<dbReference type="PANTHER" id="PTHR35330">
    <property type="entry name" value="SIROHEME BIOSYNTHESIS PROTEIN MET8"/>
    <property type="match status" value="1"/>
</dbReference>
<evidence type="ECO:0000256" key="4">
    <source>
        <dbReference type="ARBA" id="ARBA00023027"/>
    </source>
</evidence>
<keyword evidence="4" id="KW-0520">NAD</keyword>
<evidence type="ECO:0000256" key="3">
    <source>
        <dbReference type="ARBA" id="ARBA00023002"/>
    </source>
</evidence>
<dbReference type="SUPFAM" id="SSF51735">
    <property type="entry name" value="NAD(P)-binding Rossmann-fold domains"/>
    <property type="match status" value="1"/>
</dbReference>
<dbReference type="Gene3D" id="1.10.8.610">
    <property type="entry name" value="SirC, precorrin-2 dehydrogenase, C-terminal helical domain-like"/>
    <property type="match status" value="1"/>
</dbReference>
<organism evidence="7 8">
    <name type="scientific">Paenibacillus enshidis</name>
    <dbReference type="NCBI Taxonomy" id="1458439"/>
    <lineage>
        <taxon>Bacteria</taxon>
        <taxon>Bacillati</taxon>
        <taxon>Bacillota</taxon>
        <taxon>Bacilli</taxon>
        <taxon>Bacillales</taxon>
        <taxon>Paenibacillaceae</taxon>
        <taxon>Paenibacillus</taxon>
    </lineage>
</organism>
<dbReference type="PANTHER" id="PTHR35330:SF1">
    <property type="entry name" value="SIROHEME BIOSYNTHESIS PROTEIN MET8"/>
    <property type="match status" value="1"/>
</dbReference>
<name>A0ABV5AV61_9BACL</name>
<dbReference type="Gene3D" id="3.40.50.720">
    <property type="entry name" value="NAD(P)-binding Rossmann-like Domain"/>
    <property type="match status" value="1"/>
</dbReference>
<dbReference type="InterPro" id="IPR028161">
    <property type="entry name" value="Met8-like"/>
</dbReference>
<evidence type="ECO:0000313" key="8">
    <source>
        <dbReference type="Proteomes" id="UP001580346"/>
    </source>
</evidence>
<dbReference type="EC" id="1.3.1.76" evidence="2"/>
<evidence type="ECO:0000256" key="1">
    <source>
        <dbReference type="ARBA" id="ARBA00005010"/>
    </source>
</evidence>
<protein>
    <recommendedName>
        <fullName evidence="2">precorrin-2 dehydrogenase</fullName>
        <ecNumber evidence="2">1.3.1.76</ecNumber>
    </recommendedName>
</protein>
<reference evidence="7 8" key="1">
    <citation type="submission" date="2024-09" db="EMBL/GenBank/DDBJ databases">
        <title>Paenibacillus zeirhizospherea sp. nov., isolated from surface of the maize (Zea mays) roots in a horticulture field, Hungary.</title>
        <authorList>
            <person name="Marton D."/>
            <person name="Farkas M."/>
            <person name="Bedics A."/>
            <person name="Toth E."/>
            <person name="Tancsics A."/>
            <person name="Boka K."/>
            <person name="Maroti G."/>
            <person name="Kriszt B."/>
            <person name="Cserhati M."/>
        </authorList>
    </citation>
    <scope>NUCLEOTIDE SEQUENCE [LARGE SCALE GENOMIC DNA]</scope>
    <source>
        <strain evidence="7 8">KCTC 33519</strain>
    </source>
</reference>
<gene>
    <name evidence="7" type="ORF">ACE41H_10850</name>
</gene>
<evidence type="ECO:0000256" key="6">
    <source>
        <dbReference type="ARBA" id="ARBA00047561"/>
    </source>
</evidence>
<sequence length="216" mass="24030">MGRHLVPVMLRCEGKSCCIIGGGPVAERKAKGLLGSGATLTVISPFITRGLQAMLENNQLRWIKRPYHEGDIQGAFLVYAATDDPKVNDDVMREARRRSILVNVADHSEKGDFITPGVVRRGRLVLSVSTSGAGPSVSTAITSKLEETFGLEYEAYLDFMYEMRTRIKGRVPDPAVRARLLGRLAHSGVLEQIRCGRFAEWTKPEMDRWIAENQEE</sequence>
<comment type="pathway">
    <text evidence="1">Porphyrin-containing compound metabolism; siroheme biosynthesis; sirohydrochlorin from precorrin-2: step 1/1.</text>
</comment>
<evidence type="ECO:0000256" key="5">
    <source>
        <dbReference type="ARBA" id="ARBA00023244"/>
    </source>
</evidence>
<comment type="catalytic activity">
    <reaction evidence="6">
        <text>precorrin-2 + NAD(+) = sirohydrochlorin + NADH + 2 H(+)</text>
        <dbReference type="Rhea" id="RHEA:15613"/>
        <dbReference type="ChEBI" id="CHEBI:15378"/>
        <dbReference type="ChEBI" id="CHEBI:57540"/>
        <dbReference type="ChEBI" id="CHEBI:57945"/>
        <dbReference type="ChEBI" id="CHEBI:58351"/>
        <dbReference type="ChEBI" id="CHEBI:58827"/>
        <dbReference type="EC" id="1.3.1.76"/>
    </reaction>
</comment>
<dbReference type="Proteomes" id="UP001580346">
    <property type="component" value="Unassembled WGS sequence"/>
</dbReference>
<keyword evidence="8" id="KW-1185">Reference proteome</keyword>
<dbReference type="InterPro" id="IPR006367">
    <property type="entry name" value="Sirohaem_synthase_N"/>
</dbReference>
<dbReference type="InterPro" id="IPR042518">
    <property type="entry name" value="SirC_C"/>
</dbReference>
<evidence type="ECO:0000256" key="2">
    <source>
        <dbReference type="ARBA" id="ARBA00012400"/>
    </source>
</evidence>
<keyword evidence="5" id="KW-0627">Porphyrin biosynthesis</keyword>
<evidence type="ECO:0000313" key="7">
    <source>
        <dbReference type="EMBL" id="MFB5267279.1"/>
    </source>
</evidence>
<accession>A0ABV5AV61</accession>
<comment type="caution">
    <text evidence="7">The sequence shown here is derived from an EMBL/GenBank/DDBJ whole genome shotgun (WGS) entry which is preliminary data.</text>
</comment>